<proteinExistence type="predicted"/>
<protein>
    <submittedName>
        <fullName evidence="8">Methyl-accepting chemotaxis protein (MCP) signaling protein</fullName>
    </submittedName>
</protein>
<dbReference type="SUPFAM" id="SSF58104">
    <property type="entry name" value="Methyl-accepting chemotaxis protein (MCP) signaling domain"/>
    <property type="match status" value="1"/>
</dbReference>
<dbReference type="GO" id="GO:0016020">
    <property type="term" value="C:membrane"/>
    <property type="evidence" value="ECO:0007669"/>
    <property type="project" value="UniProtKB-SubCell"/>
</dbReference>
<evidence type="ECO:0000256" key="5">
    <source>
        <dbReference type="ARBA" id="ARBA00023224"/>
    </source>
</evidence>
<comment type="subcellular location">
    <subcellularLocation>
        <location evidence="1">Membrane</location>
        <topology evidence="1">Multi-pass membrane protein</topology>
    </subcellularLocation>
</comment>
<dbReference type="AlphaFoldDB" id="A0A4R3YEW8"/>
<evidence type="ECO:0000256" key="3">
    <source>
        <dbReference type="ARBA" id="ARBA00022989"/>
    </source>
</evidence>
<sequence>MNSANRYYRDFPVRSSIFSVIHLILDCFKSFFKVLNGMCRQSAGDQHENASSMAAAIEELTFSIAHMSDLANDANTLSQSSCELTQSARDVVGKTVSMINDISKVIGSTAQLVELLGSKAENAGQAALVIREIAEQTNLLALNAAIEAARAGALLLWRMRLESWLNAHAQSY</sequence>
<name>A0A4R3YEW8_9PROT</name>
<accession>A0A4R3YEW8</accession>
<dbReference type="GO" id="GO:0007165">
    <property type="term" value="P:signal transduction"/>
    <property type="evidence" value="ECO:0007669"/>
    <property type="project" value="UniProtKB-KW"/>
</dbReference>
<keyword evidence="2" id="KW-0812">Transmembrane</keyword>
<dbReference type="InterPro" id="IPR004089">
    <property type="entry name" value="MCPsignal_dom"/>
</dbReference>
<evidence type="ECO:0000256" key="6">
    <source>
        <dbReference type="PROSITE-ProRule" id="PRU00284"/>
    </source>
</evidence>
<evidence type="ECO:0000313" key="9">
    <source>
        <dbReference type="Proteomes" id="UP000295367"/>
    </source>
</evidence>
<evidence type="ECO:0000259" key="7">
    <source>
        <dbReference type="PROSITE" id="PS50111"/>
    </source>
</evidence>
<reference evidence="8 9" key="1">
    <citation type="submission" date="2019-03" db="EMBL/GenBank/DDBJ databases">
        <title>Genomic Encyclopedia of Type Strains, Phase IV (KMG-IV): sequencing the most valuable type-strain genomes for metagenomic binning, comparative biology and taxonomic classification.</title>
        <authorList>
            <person name="Goeker M."/>
        </authorList>
    </citation>
    <scope>NUCLEOTIDE SEQUENCE [LARGE SCALE GENOMIC DNA]</scope>
    <source>
        <strain evidence="8 9">DSM 100309</strain>
    </source>
</reference>
<dbReference type="EMBL" id="SMCO01000001">
    <property type="protein sequence ID" value="TCV90656.1"/>
    <property type="molecule type" value="Genomic_DNA"/>
</dbReference>
<dbReference type="Pfam" id="PF00015">
    <property type="entry name" value="MCPsignal"/>
    <property type="match status" value="1"/>
</dbReference>
<feature type="domain" description="Methyl-accepting transducer" evidence="7">
    <location>
        <begin position="41"/>
        <end position="152"/>
    </location>
</feature>
<evidence type="ECO:0000256" key="4">
    <source>
        <dbReference type="ARBA" id="ARBA00023136"/>
    </source>
</evidence>
<evidence type="ECO:0000256" key="2">
    <source>
        <dbReference type="ARBA" id="ARBA00022692"/>
    </source>
</evidence>
<dbReference type="Proteomes" id="UP000295367">
    <property type="component" value="Unassembled WGS sequence"/>
</dbReference>
<dbReference type="PANTHER" id="PTHR32089">
    <property type="entry name" value="METHYL-ACCEPTING CHEMOTAXIS PROTEIN MCPB"/>
    <property type="match status" value="1"/>
</dbReference>
<keyword evidence="4" id="KW-0472">Membrane</keyword>
<organism evidence="8 9">
    <name type="scientific">Sulfurirhabdus autotrophica</name>
    <dbReference type="NCBI Taxonomy" id="1706046"/>
    <lineage>
        <taxon>Bacteria</taxon>
        <taxon>Pseudomonadati</taxon>
        <taxon>Pseudomonadota</taxon>
        <taxon>Betaproteobacteria</taxon>
        <taxon>Nitrosomonadales</taxon>
        <taxon>Sulfuricellaceae</taxon>
        <taxon>Sulfurirhabdus</taxon>
    </lineage>
</organism>
<dbReference type="Gene3D" id="1.10.287.950">
    <property type="entry name" value="Methyl-accepting chemotaxis protein"/>
    <property type="match status" value="1"/>
</dbReference>
<keyword evidence="9" id="KW-1185">Reference proteome</keyword>
<comment type="caution">
    <text evidence="8">The sequence shown here is derived from an EMBL/GenBank/DDBJ whole genome shotgun (WGS) entry which is preliminary data.</text>
</comment>
<keyword evidence="3" id="KW-1133">Transmembrane helix</keyword>
<dbReference type="PANTHER" id="PTHR32089:SF119">
    <property type="entry name" value="METHYL-ACCEPTING CHEMOTAXIS PROTEIN CTPL"/>
    <property type="match status" value="1"/>
</dbReference>
<gene>
    <name evidence="8" type="ORF">EDC63_101630</name>
</gene>
<keyword evidence="5 6" id="KW-0807">Transducer</keyword>
<dbReference type="PROSITE" id="PS50111">
    <property type="entry name" value="CHEMOTAXIS_TRANSDUC_2"/>
    <property type="match status" value="1"/>
</dbReference>
<evidence type="ECO:0000256" key="1">
    <source>
        <dbReference type="ARBA" id="ARBA00004141"/>
    </source>
</evidence>
<evidence type="ECO:0000313" key="8">
    <source>
        <dbReference type="EMBL" id="TCV90656.1"/>
    </source>
</evidence>